<gene>
    <name evidence="4" type="ORF">WJX81_006437</name>
</gene>
<evidence type="ECO:0000256" key="2">
    <source>
        <dbReference type="ARBA" id="ARBA00023284"/>
    </source>
</evidence>
<dbReference type="GO" id="GO:0034599">
    <property type="term" value="P:cellular response to oxidative stress"/>
    <property type="evidence" value="ECO:0007669"/>
    <property type="project" value="TreeGrafter"/>
</dbReference>
<dbReference type="GO" id="GO:0015038">
    <property type="term" value="F:glutathione disulfide oxidoreductase activity"/>
    <property type="evidence" value="ECO:0007669"/>
    <property type="project" value="TreeGrafter"/>
</dbReference>
<keyword evidence="2" id="KW-0676">Redox-active center</keyword>
<dbReference type="PRINTS" id="PR00160">
    <property type="entry name" value="GLUTAREDOXIN"/>
</dbReference>
<dbReference type="PANTHER" id="PTHR45694:SF18">
    <property type="entry name" value="GLUTAREDOXIN-1-RELATED"/>
    <property type="match status" value="1"/>
</dbReference>
<evidence type="ECO:0000256" key="1">
    <source>
        <dbReference type="ARBA" id="ARBA00023157"/>
    </source>
</evidence>
<dbReference type="AlphaFoldDB" id="A0AAW1S1G5"/>
<dbReference type="Pfam" id="PF00462">
    <property type="entry name" value="Glutaredoxin"/>
    <property type="match status" value="1"/>
</dbReference>
<dbReference type="InterPro" id="IPR036249">
    <property type="entry name" value="Thioredoxin-like_sf"/>
</dbReference>
<dbReference type="PROSITE" id="PS51354">
    <property type="entry name" value="GLUTAREDOXIN_2"/>
    <property type="match status" value="1"/>
</dbReference>
<evidence type="ECO:0000259" key="3">
    <source>
        <dbReference type="Pfam" id="PF00462"/>
    </source>
</evidence>
<dbReference type="Proteomes" id="UP001445335">
    <property type="component" value="Unassembled WGS sequence"/>
</dbReference>
<evidence type="ECO:0000313" key="4">
    <source>
        <dbReference type="EMBL" id="KAK9839855.1"/>
    </source>
</evidence>
<dbReference type="SUPFAM" id="SSF52833">
    <property type="entry name" value="Thioredoxin-like"/>
    <property type="match status" value="1"/>
</dbReference>
<keyword evidence="1" id="KW-1015">Disulfide bond</keyword>
<feature type="domain" description="Glutaredoxin" evidence="3">
    <location>
        <begin position="63"/>
        <end position="125"/>
    </location>
</feature>
<dbReference type="CDD" id="cd03419">
    <property type="entry name" value="GRX_GRXh_1_2_like"/>
    <property type="match status" value="1"/>
</dbReference>
<comment type="caution">
    <text evidence="4">The sequence shown here is derived from an EMBL/GenBank/DDBJ whole genome shotgun (WGS) entry which is preliminary data.</text>
</comment>
<accession>A0AAW1S1G5</accession>
<dbReference type="GO" id="GO:0005737">
    <property type="term" value="C:cytoplasm"/>
    <property type="evidence" value="ECO:0007669"/>
    <property type="project" value="TreeGrafter"/>
</dbReference>
<dbReference type="Gene3D" id="3.40.30.10">
    <property type="entry name" value="Glutaredoxin"/>
    <property type="match status" value="1"/>
</dbReference>
<dbReference type="PROSITE" id="PS00195">
    <property type="entry name" value="GLUTAREDOXIN_1"/>
    <property type="match status" value="1"/>
</dbReference>
<dbReference type="InterPro" id="IPR014025">
    <property type="entry name" value="Glutaredoxin_subgr"/>
</dbReference>
<evidence type="ECO:0000313" key="5">
    <source>
        <dbReference type="Proteomes" id="UP001445335"/>
    </source>
</evidence>
<organism evidence="4 5">
    <name type="scientific">Elliptochloris bilobata</name>
    <dbReference type="NCBI Taxonomy" id="381761"/>
    <lineage>
        <taxon>Eukaryota</taxon>
        <taxon>Viridiplantae</taxon>
        <taxon>Chlorophyta</taxon>
        <taxon>core chlorophytes</taxon>
        <taxon>Trebouxiophyceae</taxon>
        <taxon>Trebouxiophyceae incertae sedis</taxon>
        <taxon>Elliptochloris clade</taxon>
        <taxon>Elliptochloris</taxon>
    </lineage>
</organism>
<dbReference type="EMBL" id="JALJOU010000014">
    <property type="protein sequence ID" value="KAK9839855.1"/>
    <property type="molecule type" value="Genomic_DNA"/>
</dbReference>
<reference evidence="4 5" key="1">
    <citation type="journal article" date="2024" name="Nat. Commun.">
        <title>Phylogenomics reveals the evolutionary origins of lichenization in chlorophyte algae.</title>
        <authorList>
            <person name="Puginier C."/>
            <person name="Libourel C."/>
            <person name="Otte J."/>
            <person name="Skaloud P."/>
            <person name="Haon M."/>
            <person name="Grisel S."/>
            <person name="Petersen M."/>
            <person name="Berrin J.G."/>
            <person name="Delaux P.M."/>
            <person name="Dal Grande F."/>
            <person name="Keller J."/>
        </authorList>
    </citation>
    <scope>NUCLEOTIDE SEQUENCE [LARGE SCALE GENOMIC DNA]</scope>
    <source>
        <strain evidence="4 5">SAG 245.80</strain>
    </source>
</reference>
<sequence>MHAIRGSATEEGPVARAVNWLSVAVKNSPANAVKQAIANAQAGEYDQQEVAKRLQSYIEDNKVVVFSWTACPFCKKAKALLKDVGADFTAVELDLMGSEGSALRAELGKLTQRTSMPNIFIRGQGVGGCNDGPGVMTLHNKGELVPLLHAAGAL</sequence>
<dbReference type="InterPro" id="IPR011767">
    <property type="entry name" value="GLR_AS"/>
</dbReference>
<protein>
    <recommendedName>
        <fullName evidence="3">Glutaredoxin domain-containing protein</fullName>
    </recommendedName>
</protein>
<dbReference type="InterPro" id="IPR002109">
    <property type="entry name" value="Glutaredoxin"/>
</dbReference>
<dbReference type="PANTHER" id="PTHR45694">
    <property type="entry name" value="GLUTAREDOXIN 2"/>
    <property type="match status" value="1"/>
</dbReference>
<proteinExistence type="predicted"/>
<name>A0AAW1S1G5_9CHLO</name>
<keyword evidence="5" id="KW-1185">Reference proteome</keyword>